<dbReference type="PANTHER" id="PTHR30482:SF10">
    <property type="entry name" value="HIGH-AFFINITY BRANCHED-CHAIN AMINO ACID TRANSPORT PROTEIN BRAE"/>
    <property type="match status" value="1"/>
</dbReference>
<evidence type="ECO:0000256" key="5">
    <source>
        <dbReference type="ARBA" id="ARBA00023136"/>
    </source>
</evidence>
<evidence type="ECO:0000256" key="6">
    <source>
        <dbReference type="SAM" id="Phobius"/>
    </source>
</evidence>
<dbReference type="RefSeq" id="WP_256945638.1">
    <property type="nucleotide sequence ID" value="NZ_JANHNZ010000009.1"/>
</dbReference>
<feature type="transmembrane region" description="Helical" evidence="6">
    <location>
        <begin position="279"/>
        <end position="298"/>
    </location>
</feature>
<dbReference type="PANTHER" id="PTHR30482">
    <property type="entry name" value="HIGH-AFFINITY BRANCHED-CHAIN AMINO ACID TRANSPORT SYSTEM PERMEASE"/>
    <property type="match status" value="1"/>
</dbReference>
<comment type="subcellular location">
    <subcellularLocation>
        <location evidence="1">Cell membrane</location>
        <topology evidence="1">Multi-pass membrane protein</topology>
    </subcellularLocation>
</comment>
<feature type="transmembrane region" description="Helical" evidence="6">
    <location>
        <begin position="205"/>
        <end position="228"/>
    </location>
</feature>
<comment type="caution">
    <text evidence="7">The sequence shown here is derived from an EMBL/GenBank/DDBJ whole genome shotgun (WGS) entry which is preliminary data.</text>
</comment>
<keyword evidence="3 6" id="KW-0812">Transmembrane</keyword>
<feature type="transmembrane region" description="Helical" evidence="6">
    <location>
        <begin position="90"/>
        <end position="110"/>
    </location>
</feature>
<reference evidence="7" key="1">
    <citation type="submission" date="2022-07" db="EMBL/GenBank/DDBJ databases">
        <authorList>
            <person name="Jung M.-Y."/>
            <person name="Lee M."/>
        </authorList>
    </citation>
    <scope>NUCLEOTIDE SEQUENCE</scope>
    <source>
        <strain evidence="7">S8</strain>
    </source>
</reference>
<accession>A0ABT1WPT6</accession>
<feature type="transmembrane region" description="Helical" evidence="6">
    <location>
        <begin position="240"/>
        <end position="267"/>
    </location>
</feature>
<keyword evidence="8" id="KW-1185">Reference proteome</keyword>
<feature type="transmembrane region" description="Helical" evidence="6">
    <location>
        <begin position="9"/>
        <end position="28"/>
    </location>
</feature>
<dbReference type="EMBL" id="JANHNZ010000009">
    <property type="protein sequence ID" value="MCQ9210525.1"/>
    <property type="molecule type" value="Genomic_DNA"/>
</dbReference>
<evidence type="ECO:0000256" key="1">
    <source>
        <dbReference type="ARBA" id="ARBA00004651"/>
    </source>
</evidence>
<keyword evidence="5 6" id="KW-0472">Membrane</keyword>
<evidence type="ECO:0000256" key="4">
    <source>
        <dbReference type="ARBA" id="ARBA00022989"/>
    </source>
</evidence>
<dbReference type="InterPro" id="IPR001851">
    <property type="entry name" value="ABC_transp_permease"/>
</dbReference>
<feature type="transmembrane region" description="Helical" evidence="6">
    <location>
        <begin position="63"/>
        <end position="84"/>
    </location>
</feature>
<proteinExistence type="predicted"/>
<reference evidence="7" key="2">
    <citation type="journal article" date="2023" name="Curr. Microbiol.">
        <title>Granulicatella seriolae sp. nov., a Novel Facultative Anaerobe Isolated from Yellowtail Marine Fish.</title>
        <authorList>
            <person name="Lee M."/>
            <person name="Choi Y.J."/>
            <person name="Farooq A."/>
            <person name="Jeong J.B."/>
            <person name="Jung M.Y."/>
        </authorList>
    </citation>
    <scope>NUCLEOTIDE SEQUENCE</scope>
    <source>
        <strain evidence="7">S8</strain>
    </source>
</reference>
<name>A0ABT1WPT6_9LACT</name>
<dbReference type="InterPro" id="IPR043428">
    <property type="entry name" value="LivM-like"/>
</dbReference>
<feature type="transmembrane region" description="Helical" evidence="6">
    <location>
        <begin position="119"/>
        <end position="138"/>
    </location>
</feature>
<feature type="transmembrane region" description="Helical" evidence="6">
    <location>
        <begin position="158"/>
        <end position="176"/>
    </location>
</feature>
<dbReference type="Pfam" id="PF02653">
    <property type="entry name" value="BPD_transp_2"/>
    <property type="match status" value="1"/>
</dbReference>
<keyword evidence="4 6" id="KW-1133">Transmembrane helix</keyword>
<keyword evidence="2" id="KW-1003">Cell membrane</keyword>
<evidence type="ECO:0000256" key="2">
    <source>
        <dbReference type="ARBA" id="ARBA00022475"/>
    </source>
</evidence>
<gene>
    <name evidence="7" type="ORF">NPA36_08175</name>
</gene>
<evidence type="ECO:0000313" key="7">
    <source>
        <dbReference type="EMBL" id="MCQ9210525.1"/>
    </source>
</evidence>
<dbReference type="CDD" id="cd06581">
    <property type="entry name" value="TM_PBP1_LivM_like"/>
    <property type="match status" value="1"/>
</dbReference>
<dbReference type="Proteomes" id="UP001059480">
    <property type="component" value="Unassembled WGS sequence"/>
</dbReference>
<protein>
    <submittedName>
        <fullName evidence="7">Branched-chain amino acid ABC transporter permease</fullName>
    </submittedName>
</protein>
<reference evidence="7" key="3">
    <citation type="journal article" date="2023" name="Microbiol. Resour. Announc.">
        <title>Draft Genome Sequence of Granulicatella sp. Strain S8, Isolated from a Marine Fish, Seriola quinqueradiata.</title>
        <authorList>
            <person name="Lee M."/>
            <person name="Farooq A."/>
            <person name="Jeong J.B."/>
            <person name="Jung M.Y."/>
        </authorList>
    </citation>
    <scope>NUCLEOTIDE SEQUENCE</scope>
    <source>
        <strain evidence="7">S8</strain>
    </source>
</reference>
<evidence type="ECO:0000256" key="3">
    <source>
        <dbReference type="ARBA" id="ARBA00022692"/>
    </source>
</evidence>
<sequence>MQRFHKKNIAWALLAIVGYLVLYLLIQARVINAYYEITLVTIMINIIYAVGLNLILGVAGQFSLGHAGFIAIGAYGGAILGTMVPGMAGMYLGMLAGVAVSIIVALLVGIPTLRLKGDYLAIATLGVAEIIRVALINMQGITNGAAGINGIPLSTTWTIVYVFLVLTTILILNYAYSSAGRATYAVLQDEIAAESMGVNVTKYKIIAFILGAVTASIGGTLSATYIGVVTPSDFTFTKSIDILIIVVFGGIGSFTGSFVAAILLGLVNMILQPYGQIRMIIYAVALVLIMVFRPGGLLGTKEFRFGSLVEKFFKKKGKKEESA</sequence>
<feature type="transmembrane region" description="Helical" evidence="6">
    <location>
        <begin position="34"/>
        <end position="56"/>
    </location>
</feature>
<evidence type="ECO:0000313" key="8">
    <source>
        <dbReference type="Proteomes" id="UP001059480"/>
    </source>
</evidence>
<organism evidence="7 8">
    <name type="scientific">Granulicatella seriolae</name>
    <dbReference type="NCBI Taxonomy" id="2967226"/>
    <lineage>
        <taxon>Bacteria</taxon>
        <taxon>Bacillati</taxon>
        <taxon>Bacillota</taxon>
        <taxon>Bacilli</taxon>
        <taxon>Lactobacillales</taxon>
        <taxon>Carnobacteriaceae</taxon>
        <taxon>Granulicatella</taxon>
    </lineage>
</organism>